<dbReference type="Proteomes" id="UP001501274">
    <property type="component" value="Unassembled WGS sequence"/>
</dbReference>
<protein>
    <submittedName>
        <fullName evidence="2">Uncharacterized protein</fullName>
    </submittedName>
</protein>
<evidence type="ECO:0000313" key="2">
    <source>
        <dbReference type="EMBL" id="KAL0531166.1"/>
    </source>
</evidence>
<reference evidence="2 3" key="1">
    <citation type="submission" date="2024-02" db="EMBL/GenBank/DDBJ databases">
        <title>FIRST GENOME SEQUENCES OF Leishmania (Viannia) shawi, Leishmania (Viannia) lindenbergi AND Leishmania (Viannia) utingensis.</title>
        <authorList>
            <person name="Resadore F."/>
            <person name="Custodio M.G.F."/>
            <person name="Boite M.C."/>
            <person name="Cupolillo E."/>
            <person name="Ferreira G.E.M."/>
        </authorList>
    </citation>
    <scope>NUCLEOTIDE SEQUENCE [LARGE SCALE GENOMIC DNA]</scope>
    <source>
        <strain evidence="2 3">MDAS/BR/1979/M5533</strain>
    </source>
</reference>
<feature type="compositionally biased region" description="Polar residues" evidence="1">
    <location>
        <begin position="125"/>
        <end position="139"/>
    </location>
</feature>
<comment type="caution">
    <text evidence="2">The sequence shown here is derived from an EMBL/GenBank/DDBJ whole genome shotgun (WGS) entry which is preliminary data.</text>
</comment>
<keyword evidence="3" id="KW-1185">Reference proteome</keyword>
<feature type="compositionally biased region" description="Polar residues" evidence="1">
    <location>
        <begin position="181"/>
        <end position="195"/>
    </location>
</feature>
<evidence type="ECO:0000256" key="1">
    <source>
        <dbReference type="SAM" id="MobiDB-lite"/>
    </source>
</evidence>
<name>A0AAW3CA15_9TRYP</name>
<gene>
    <name evidence="2" type="ORF">Q4I28_000096</name>
</gene>
<feature type="compositionally biased region" description="Basic residues" evidence="1">
    <location>
        <begin position="204"/>
        <end position="215"/>
    </location>
</feature>
<accession>A0AAW3CA15</accession>
<feature type="region of interest" description="Disordered" evidence="1">
    <location>
        <begin position="55"/>
        <end position="229"/>
    </location>
</feature>
<dbReference type="EMBL" id="JBAMZN010000001">
    <property type="protein sequence ID" value="KAL0531166.1"/>
    <property type="molecule type" value="Genomic_DNA"/>
</dbReference>
<evidence type="ECO:0000313" key="3">
    <source>
        <dbReference type="Proteomes" id="UP001501274"/>
    </source>
</evidence>
<proteinExistence type="predicted"/>
<feature type="compositionally biased region" description="Low complexity" evidence="1">
    <location>
        <begin position="159"/>
        <end position="170"/>
    </location>
</feature>
<feature type="compositionally biased region" description="Polar residues" evidence="1">
    <location>
        <begin position="97"/>
        <end position="111"/>
    </location>
</feature>
<organism evidence="2 3">
    <name type="scientific">Leishmania naiffi</name>
    <dbReference type="NCBI Taxonomy" id="5678"/>
    <lineage>
        <taxon>Eukaryota</taxon>
        <taxon>Discoba</taxon>
        <taxon>Euglenozoa</taxon>
        <taxon>Kinetoplastea</taxon>
        <taxon>Metakinetoplastina</taxon>
        <taxon>Trypanosomatida</taxon>
        <taxon>Trypanosomatidae</taxon>
        <taxon>Leishmaniinae</taxon>
        <taxon>Leishmania</taxon>
        <taxon>Leishmania naiffi species complex</taxon>
    </lineage>
</organism>
<dbReference type="AlphaFoldDB" id="A0AAW3CA15"/>
<sequence length="229" mass="24074">MVQHARGALHLVGPRERSGAHPLGHLQVPGVAQELAHTLRHGYPPGGTPRSTLLFSSRGPRVPFRFTSTTKPPIKTPRHGASSTAPPAFCGRGAAPSRSQATYTRGPSDTVSGGGMSLKYAANTRGDSCATTRPATTGNRRGDAQPLQPRLDKRRPPHRSQQAAARCRASMTGTAAGRSGGDSSAQRPLPQQSAPRDSPAAAPQKRRVHRGGAGKRKGEEDGAKVCVPW</sequence>
<feature type="region of interest" description="Disordered" evidence="1">
    <location>
        <begin position="1"/>
        <end position="22"/>
    </location>
</feature>